<dbReference type="InterPro" id="IPR013324">
    <property type="entry name" value="RNA_pol_sigma_r3/r4-like"/>
</dbReference>
<dbReference type="NCBIfam" id="TIGR02937">
    <property type="entry name" value="sigma70-ECF"/>
    <property type="match status" value="1"/>
</dbReference>
<protein>
    <submittedName>
        <fullName evidence="7">Sigma-70 family RNA polymerase sigma factor</fullName>
    </submittedName>
</protein>
<proteinExistence type="predicted"/>
<dbReference type="Gene3D" id="1.10.1740.10">
    <property type="match status" value="1"/>
</dbReference>
<comment type="caution">
    <text evidence="7">The sequence shown here is derived from an EMBL/GenBank/DDBJ whole genome shotgun (WGS) entry which is preliminary data.</text>
</comment>
<dbReference type="EMBL" id="JAGYPE010000007">
    <property type="protein sequence ID" value="MBS4186347.1"/>
    <property type="molecule type" value="Genomic_DNA"/>
</dbReference>
<evidence type="ECO:0000256" key="1">
    <source>
        <dbReference type="ARBA" id="ARBA00023015"/>
    </source>
</evidence>
<evidence type="ECO:0000259" key="5">
    <source>
        <dbReference type="Pfam" id="PF04542"/>
    </source>
</evidence>
<dbReference type="GO" id="GO:0003677">
    <property type="term" value="F:DNA binding"/>
    <property type="evidence" value="ECO:0007669"/>
    <property type="project" value="UniProtKB-KW"/>
</dbReference>
<dbReference type="InterPro" id="IPR036388">
    <property type="entry name" value="WH-like_DNA-bd_sf"/>
</dbReference>
<dbReference type="PANTHER" id="PTHR30385">
    <property type="entry name" value="SIGMA FACTOR F FLAGELLAR"/>
    <property type="match status" value="1"/>
</dbReference>
<dbReference type="RefSeq" id="WP_213146165.1">
    <property type="nucleotide sequence ID" value="NZ_JAGYPE020000093.1"/>
</dbReference>
<keyword evidence="2" id="KW-0731">Sigma factor</keyword>
<dbReference type="InterPro" id="IPR007627">
    <property type="entry name" value="RNA_pol_sigma70_r2"/>
</dbReference>
<dbReference type="Pfam" id="PF04542">
    <property type="entry name" value="Sigma70_r2"/>
    <property type="match status" value="1"/>
</dbReference>
<evidence type="ECO:0000313" key="7">
    <source>
        <dbReference type="EMBL" id="MBS4186347.1"/>
    </source>
</evidence>
<keyword evidence="9" id="KW-1185">Reference proteome</keyword>
<accession>A0A942T6X9</accession>
<dbReference type="Pfam" id="PF08281">
    <property type="entry name" value="Sigma70_r4_2"/>
    <property type="match status" value="1"/>
</dbReference>
<name>A0A942T6X9_9BACI</name>
<feature type="domain" description="RNA polymerase sigma-70 region 2" evidence="5">
    <location>
        <begin position="8"/>
        <end position="71"/>
    </location>
</feature>
<dbReference type="GO" id="GO:0006352">
    <property type="term" value="P:DNA-templated transcription initiation"/>
    <property type="evidence" value="ECO:0007669"/>
    <property type="project" value="InterPro"/>
</dbReference>
<sequence length="160" mass="19178">MESFEQIAEQYKPMIHKIINSLHLYKDKEEFYQHGLIALWEVCQRFNPEKGDFTNYAYTFIRGRLLVELRKIALAKERCVSLEEEFWRIAGDFQTDRTLEREILLSYCETLTTNQQKWLLYTYWDDLTVKKIAELEKVTVSAVKQWRTGAREKIKVAIMN</sequence>
<evidence type="ECO:0000313" key="9">
    <source>
        <dbReference type="Proteomes" id="UP000677265"/>
    </source>
</evidence>
<dbReference type="InterPro" id="IPR014284">
    <property type="entry name" value="RNA_pol_sigma-70_dom"/>
</dbReference>
<dbReference type="GO" id="GO:0016987">
    <property type="term" value="F:sigma factor activity"/>
    <property type="evidence" value="ECO:0007669"/>
    <property type="project" value="UniProtKB-KW"/>
</dbReference>
<dbReference type="SUPFAM" id="SSF88659">
    <property type="entry name" value="Sigma3 and sigma4 domains of RNA polymerase sigma factors"/>
    <property type="match status" value="1"/>
</dbReference>
<evidence type="ECO:0000256" key="2">
    <source>
        <dbReference type="ARBA" id="ARBA00023082"/>
    </source>
</evidence>
<evidence type="ECO:0000256" key="4">
    <source>
        <dbReference type="ARBA" id="ARBA00023163"/>
    </source>
</evidence>
<keyword evidence="3" id="KW-0238">DNA-binding</keyword>
<keyword evidence="4" id="KW-0804">Transcription</keyword>
<dbReference type="Proteomes" id="UP000677265">
    <property type="component" value="Unassembled WGS sequence"/>
</dbReference>
<dbReference type="SUPFAM" id="SSF88946">
    <property type="entry name" value="Sigma2 domain of RNA polymerase sigma factors"/>
    <property type="match status" value="1"/>
</dbReference>
<dbReference type="InterPro" id="IPR013325">
    <property type="entry name" value="RNA_pol_sigma_r2"/>
</dbReference>
<evidence type="ECO:0000313" key="8">
    <source>
        <dbReference type="EMBL" id="MCH6269354.1"/>
    </source>
</evidence>
<dbReference type="EMBL" id="JAGYPE020000093">
    <property type="protein sequence ID" value="MCH6269354.1"/>
    <property type="molecule type" value="Genomic_DNA"/>
</dbReference>
<keyword evidence="1" id="KW-0805">Transcription regulation</keyword>
<evidence type="ECO:0000256" key="3">
    <source>
        <dbReference type="ARBA" id="ARBA00023125"/>
    </source>
</evidence>
<gene>
    <name evidence="8" type="ORF">KHB02_027870</name>
    <name evidence="7" type="ORF">KHB02_33810</name>
</gene>
<organism evidence="7">
    <name type="scientific">Neobacillus citreus</name>
    <dbReference type="NCBI Taxonomy" id="2833578"/>
    <lineage>
        <taxon>Bacteria</taxon>
        <taxon>Bacillati</taxon>
        <taxon>Bacillota</taxon>
        <taxon>Bacilli</taxon>
        <taxon>Bacillales</taxon>
        <taxon>Bacillaceae</taxon>
        <taxon>Neobacillus</taxon>
    </lineage>
</organism>
<feature type="domain" description="RNA polymerase sigma factor 70 region 4 type 2" evidence="6">
    <location>
        <begin position="102"/>
        <end position="154"/>
    </location>
</feature>
<dbReference type="Gene3D" id="1.10.10.10">
    <property type="entry name" value="Winged helix-like DNA-binding domain superfamily/Winged helix DNA-binding domain"/>
    <property type="match status" value="1"/>
</dbReference>
<dbReference type="AlphaFoldDB" id="A0A942T6X9"/>
<evidence type="ECO:0000259" key="6">
    <source>
        <dbReference type="Pfam" id="PF08281"/>
    </source>
</evidence>
<dbReference type="InterPro" id="IPR013249">
    <property type="entry name" value="RNA_pol_sigma70_r4_t2"/>
</dbReference>
<reference evidence="7" key="1">
    <citation type="submission" date="2021-05" db="EMBL/GenBank/DDBJ databases">
        <title>Novel Bacillus species.</title>
        <authorList>
            <person name="Liu G."/>
        </authorList>
    </citation>
    <scope>NUCLEOTIDE SEQUENCE</scope>
    <source>
        <strain evidence="7 9">FJAT-50051</strain>
    </source>
</reference>